<proteinExistence type="predicted"/>
<sequence length="93" mass="10274">MKGLRSWELTGAIKRALTVEIIQVSKMAIGFVKSIGSVSSNDLIARDINSFSRVCNAGSSHIIPNSENEMKWSYTLLRIALMHTKDEASSFDV</sequence>
<dbReference type="Proteomes" id="UP000237105">
    <property type="component" value="Unassembled WGS sequence"/>
</dbReference>
<evidence type="ECO:0000313" key="1">
    <source>
        <dbReference type="EMBL" id="PON43533.1"/>
    </source>
</evidence>
<keyword evidence="2" id="KW-1185">Reference proteome</keyword>
<gene>
    <name evidence="1" type="ORF">PanWU01x14_273060</name>
</gene>
<accession>A0A2P5B444</accession>
<name>A0A2P5B444_PARAD</name>
<protein>
    <submittedName>
        <fullName evidence="1">Uncharacterized protein</fullName>
    </submittedName>
</protein>
<comment type="caution">
    <text evidence="1">The sequence shown here is derived from an EMBL/GenBank/DDBJ whole genome shotgun (WGS) entry which is preliminary data.</text>
</comment>
<organism evidence="1 2">
    <name type="scientific">Parasponia andersonii</name>
    <name type="common">Sponia andersonii</name>
    <dbReference type="NCBI Taxonomy" id="3476"/>
    <lineage>
        <taxon>Eukaryota</taxon>
        <taxon>Viridiplantae</taxon>
        <taxon>Streptophyta</taxon>
        <taxon>Embryophyta</taxon>
        <taxon>Tracheophyta</taxon>
        <taxon>Spermatophyta</taxon>
        <taxon>Magnoliopsida</taxon>
        <taxon>eudicotyledons</taxon>
        <taxon>Gunneridae</taxon>
        <taxon>Pentapetalae</taxon>
        <taxon>rosids</taxon>
        <taxon>fabids</taxon>
        <taxon>Rosales</taxon>
        <taxon>Cannabaceae</taxon>
        <taxon>Parasponia</taxon>
    </lineage>
</organism>
<reference evidence="2" key="1">
    <citation type="submission" date="2016-06" db="EMBL/GenBank/DDBJ databases">
        <title>Parallel loss of symbiosis genes in relatives of nitrogen-fixing non-legume Parasponia.</title>
        <authorList>
            <person name="Van Velzen R."/>
            <person name="Holmer R."/>
            <person name="Bu F."/>
            <person name="Rutten L."/>
            <person name="Van Zeijl A."/>
            <person name="Liu W."/>
            <person name="Santuari L."/>
            <person name="Cao Q."/>
            <person name="Sharma T."/>
            <person name="Shen D."/>
            <person name="Roswanjaya Y."/>
            <person name="Wardhani T."/>
            <person name="Kalhor M.S."/>
            <person name="Jansen J."/>
            <person name="Van den Hoogen J."/>
            <person name="Gungor B."/>
            <person name="Hartog M."/>
            <person name="Hontelez J."/>
            <person name="Verver J."/>
            <person name="Yang W.-C."/>
            <person name="Schijlen E."/>
            <person name="Repin R."/>
            <person name="Schilthuizen M."/>
            <person name="Schranz E."/>
            <person name="Heidstra R."/>
            <person name="Miyata K."/>
            <person name="Fedorova E."/>
            <person name="Kohlen W."/>
            <person name="Bisseling T."/>
            <person name="Smit S."/>
            <person name="Geurts R."/>
        </authorList>
    </citation>
    <scope>NUCLEOTIDE SEQUENCE [LARGE SCALE GENOMIC DNA]</scope>
    <source>
        <strain evidence="2">cv. WU1-14</strain>
    </source>
</reference>
<evidence type="ECO:0000313" key="2">
    <source>
        <dbReference type="Proteomes" id="UP000237105"/>
    </source>
</evidence>
<dbReference type="EMBL" id="JXTB01000369">
    <property type="protein sequence ID" value="PON43533.1"/>
    <property type="molecule type" value="Genomic_DNA"/>
</dbReference>
<dbReference type="AlphaFoldDB" id="A0A2P5B444"/>